<organism evidence="2 3">
    <name type="scientific">Eimeria mitis</name>
    <dbReference type="NCBI Taxonomy" id="44415"/>
    <lineage>
        <taxon>Eukaryota</taxon>
        <taxon>Sar</taxon>
        <taxon>Alveolata</taxon>
        <taxon>Apicomplexa</taxon>
        <taxon>Conoidasida</taxon>
        <taxon>Coccidia</taxon>
        <taxon>Eucoccidiorida</taxon>
        <taxon>Eimeriorina</taxon>
        <taxon>Eimeriidae</taxon>
        <taxon>Eimeria</taxon>
    </lineage>
</organism>
<dbReference type="RefSeq" id="XP_013354902.1">
    <property type="nucleotide sequence ID" value="XM_013499448.1"/>
</dbReference>
<dbReference type="Proteomes" id="UP000030744">
    <property type="component" value="Unassembled WGS sequence"/>
</dbReference>
<dbReference type="VEuPathDB" id="ToxoDB:EMH_0074310"/>
<reference evidence="2" key="2">
    <citation type="submission" date="2013-10" db="EMBL/GenBank/DDBJ databases">
        <authorList>
            <person name="Aslett M."/>
        </authorList>
    </citation>
    <scope>NUCLEOTIDE SEQUENCE [LARGE SCALE GENOMIC DNA]</scope>
    <source>
        <strain evidence="2">Houghton</strain>
    </source>
</reference>
<gene>
    <name evidence="2" type="ORF">EMH_0074310</name>
</gene>
<evidence type="ECO:0000313" key="3">
    <source>
        <dbReference type="Proteomes" id="UP000030744"/>
    </source>
</evidence>
<dbReference type="OrthoDB" id="348121at2759"/>
<keyword evidence="3" id="KW-1185">Reference proteome</keyword>
<reference evidence="2" key="1">
    <citation type="submission" date="2013-10" db="EMBL/GenBank/DDBJ databases">
        <title>Genomic analysis of the causative agents of coccidiosis in chickens.</title>
        <authorList>
            <person name="Reid A.J."/>
            <person name="Blake D."/>
            <person name="Billington K."/>
            <person name="Browne H."/>
            <person name="Dunn M."/>
            <person name="Hung S."/>
            <person name="Kawahara F."/>
            <person name="Miranda-Saavedra D."/>
            <person name="Mourier T."/>
            <person name="Nagra H."/>
            <person name="Otto T.D."/>
            <person name="Rawlings N."/>
            <person name="Sanchez A."/>
            <person name="Sanders M."/>
            <person name="Subramaniam C."/>
            <person name="Tay Y."/>
            <person name="Dear P."/>
            <person name="Doerig C."/>
            <person name="Gruber A."/>
            <person name="Parkinson J."/>
            <person name="Shirley M."/>
            <person name="Wan K.L."/>
            <person name="Berriman M."/>
            <person name="Tomley F."/>
            <person name="Pain A."/>
        </authorList>
    </citation>
    <scope>NUCLEOTIDE SEQUENCE [LARGE SCALE GENOMIC DNA]</scope>
    <source>
        <strain evidence="2">Houghton</strain>
    </source>
</reference>
<proteinExistence type="predicted"/>
<feature type="compositionally biased region" description="Low complexity" evidence="1">
    <location>
        <begin position="47"/>
        <end position="58"/>
    </location>
</feature>
<sequence length="330" mass="36424">MGGSLPSACSVVYHQVTKESPQPPVAEALAPAEEGTASTSTAPVEDSFASSSRTSAASQQLPSGVTPSQESGSAEQLASSTELPTDATVISHFKWLGELFPDIPESILRTHPFYRHPENEHIRISRSFNARSARLRPPAQKSPGPALTVCKEILKKLSLSPQDLMQLLKQAERLYGYASQTMALNYRRAQPLYAIETLGAIFLVLDTLYCAAEVLGDYSMKQDWWPSIVHRIEAARFVPKKEHLRCDKSVRNLHIALTLDAALEYYRKGIRPPLLMVIGLKEALFCGPGSTRFKSPQWDPWRQDAAQWRVSIQPIVARIKLSTVSMGGKG</sequence>
<protein>
    <submittedName>
        <fullName evidence="2">Uncharacterized protein</fullName>
    </submittedName>
</protein>
<evidence type="ECO:0000313" key="2">
    <source>
        <dbReference type="EMBL" id="CDJ32337.1"/>
    </source>
</evidence>
<dbReference type="AlphaFoldDB" id="U6K840"/>
<feature type="compositionally biased region" description="Polar residues" evidence="1">
    <location>
        <begin position="59"/>
        <end position="82"/>
    </location>
</feature>
<dbReference type="EMBL" id="HG684081">
    <property type="protein sequence ID" value="CDJ32337.1"/>
    <property type="molecule type" value="Genomic_DNA"/>
</dbReference>
<dbReference type="GeneID" id="25381919"/>
<accession>U6K840</accession>
<feature type="region of interest" description="Disordered" evidence="1">
    <location>
        <begin position="16"/>
        <end position="82"/>
    </location>
</feature>
<feature type="compositionally biased region" description="Low complexity" evidence="1">
    <location>
        <begin position="25"/>
        <end position="34"/>
    </location>
</feature>
<name>U6K840_9EIME</name>
<evidence type="ECO:0000256" key="1">
    <source>
        <dbReference type="SAM" id="MobiDB-lite"/>
    </source>
</evidence>